<name>A0ABY3CH36_9GAMM</name>
<evidence type="ECO:0008006" key="4">
    <source>
        <dbReference type="Google" id="ProtNLM"/>
    </source>
</evidence>
<feature type="chain" id="PRO_5047389696" description="Cytochrome c domain-containing protein" evidence="1">
    <location>
        <begin position="26"/>
        <end position="164"/>
    </location>
</feature>
<feature type="signal peptide" evidence="1">
    <location>
        <begin position="1"/>
        <end position="25"/>
    </location>
</feature>
<evidence type="ECO:0000313" key="2">
    <source>
        <dbReference type="EMBL" id="TRX03266.1"/>
    </source>
</evidence>
<proteinExistence type="predicted"/>
<comment type="caution">
    <text evidence="2">The sequence shown here is derived from an EMBL/GenBank/DDBJ whole genome shotgun (WGS) entry which is preliminary data.</text>
</comment>
<evidence type="ECO:0000313" key="3">
    <source>
        <dbReference type="Proteomes" id="UP000733744"/>
    </source>
</evidence>
<dbReference type="Proteomes" id="UP000733744">
    <property type="component" value="Unassembled WGS sequence"/>
</dbReference>
<reference evidence="2 3" key="1">
    <citation type="journal article" date="2019" name="Antonie Van Leeuwenhoek">
        <title>Description of 'Ca. Methylobacter oryzae' KRF1, a novel species from the environmentally important Methylobacter clade 2.</title>
        <authorList>
            <person name="Khatri K."/>
            <person name="Mohite J.A."/>
            <person name="Pandit P.S."/>
            <person name="Bahulikar R."/>
            <person name="Rahalkar M.C."/>
        </authorList>
    </citation>
    <scope>NUCLEOTIDE SEQUENCE [LARGE SCALE GENOMIC DNA]</scope>
    <source>
        <strain evidence="2 3">KRF1</strain>
    </source>
</reference>
<keyword evidence="1" id="KW-0732">Signal</keyword>
<protein>
    <recommendedName>
        <fullName evidence="4">Cytochrome c domain-containing protein</fullName>
    </recommendedName>
</protein>
<sequence length="164" mass="17501">MTMKLFIRVFIFTLTLAGIMANAQATQQYMDYYQAPACTSCHTSGILNSRTGKAGLSAYLAAKTPTCSAPQVLQGNVCVTPAPTISDSDRIFAYLESIYPGYLAPAGPASSNFSGYYYRYYPSTNAYIATANGTVYYLGSASQNQIISLGAQADWLAKAVAAGF</sequence>
<dbReference type="EMBL" id="RYFG02000008">
    <property type="protein sequence ID" value="TRX03266.1"/>
    <property type="molecule type" value="Genomic_DNA"/>
</dbReference>
<gene>
    <name evidence="2" type="ORF">EKO24_000920</name>
</gene>
<accession>A0ABY3CH36</accession>
<keyword evidence="3" id="KW-1185">Reference proteome</keyword>
<evidence type="ECO:0000256" key="1">
    <source>
        <dbReference type="SAM" id="SignalP"/>
    </source>
</evidence>
<organism evidence="2 3">
    <name type="scientific">Candidatus Methylobacter oryzae</name>
    <dbReference type="NCBI Taxonomy" id="2497749"/>
    <lineage>
        <taxon>Bacteria</taxon>
        <taxon>Pseudomonadati</taxon>
        <taxon>Pseudomonadota</taxon>
        <taxon>Gammaproteobacteria</taxon>
        <taxon>Methylococcales</taxon>
        <taxon>Methylococcaceae</taxon>
        <taxon>Methylobacter</taxon>
    </lineage>
</organism>